<evidence type="ECO:0000256" key="2">
    <source>
        <dbReference type="ARBA" id="ARBA00006661"/>
    </source>
</evidence>
<comment type="subcellular location">
    <subcellularLocation>
        <location evidence="1">Nucleus</location>
    </subcellularLocation>
</comment>
<evidence type="ECO:0000256" key="5">
    <source>
        <dbReference type="ARBA" id="ARBA00023204"/>
    </source>
</evidence>
<protein>
    <recommendedName>
        <fullName evidence="7">Structure-specific endonuclease subunit SLX4</fullName>
    </recommendedName>
</protein>
<evidence type="ECO:0000256" key="7">
    <source>
        <dbReference type="ARBA" id="ARBA00029496"/>
    </source>
</evidence>
<feature type="compositionally biased region" description="Polar residues" evidence="8">
    <location>
        <begin position="1"/>
        <end position="27"/>
    </location>
</feature>
<evidence type="ECO:0000256" key="8">
    <source>
        <dbReference type="SAM" id="MobiDB-lite"/>
    </source>
</evidence>
<accession>A0A9W8GYW2</accession>
<keyword evidence="3" id="KW-0227">DNA damage</keyword>
<dbReference type="GO" id="GO:0006281">
    <property type="term" value="P:DNA repair"/>
    <property type="evidence" value="ECO:0007669"/>
    <property type="project" value="UniProtKB-KW"/>
</dbReference>
<keyword evidence="10" id="KW-1185">Reference proteome</keyword>
<feature type="compositionally biased region" description="Polar residues" evidence="8">
    <location>
        <begin position="45"/>
        <end position="59"/>
    </location>
</feature>
<feature type="compositionally biased region" description="Low complexity" evidence="8">
    <location>
        <begin position="98"/>
        <end position="113"/>
    </location>
</feature>
<keyword evidence="4" id="KW-0233">DNA recombination</keyword>
<dbReference type="Proteomes" id="UP001140011">
    <property type="component" value="Unassembled WGS sequence"/>
</dbReference>
<evidence type="ECO:0000256" key="4">
    <source>
        <dbReference type="ARBA" id="ARBA00023172"/>
    </source>
</evidence>
<sequence>MFRESLGSTSGTSDSMNRDSQAFSRTPSAEADARGCRAFIKAFSPPSQASTTPLVQQGSARGKKRPLTKKVSRDRLLPRPIDGWFDRRSSAEPDNASDKQSTSSKSSQQLALSNGPMSLETDDYDDDFQVTKPRAALTQSRIAVRKVSKKRQEFLDDLDDELNVAKALSLSLKRGPDPAKSGKGVGAKRRDTPAARANALAKSDILASSEAQSLIRQRAAALEKMDEEWEAASLLRVHKNKTAIVDSESQRSDDTSLRLWDMGALPGASGREYCEIFENYKVPAKLRCAEWVESSEASISGRGNETTANHMNNSDCSSSSSDIIILSSESDLEAEPLTAEPLAVELLHGVDKSTRNPVSNMLAVAKKRKTAAAIVKAPDYTKLAHAELQSLAEKYGLRTNTPKRLLIHQLQTIWEQTNGRRSGADAVSTSSDLAPERIDDVQLLFSRIRQHIRNNHDLFEQILCYRVLNFDTVYKDVSTAVKCQKSVLRKFFDLEGIVYSSYHD</sequence>
<name>A0A9W8GYW2_9FUNG</name>
<evidence type="ECO:0000313" key="10">
    <source>
        <dbReference type="Proteomes" id="UP001140011"/>
    </source>
</evidence>
<dbReference type="Pfam" id="PF09494">
    <property type="entry name" value="Slx4"/>
    <property type="match status" value="1"/>
</dbReference>
<evidence type="ECO:0000313" key="9">
    <source>
        <dbReference type="EMBL" id="KAJ2751913.1"/>
    </source>
</evidence>
<evidence type="ECO:0000256" key="1">
    <source>
        <dbReference type="ARBA" id="ARBA00004123"/>
    </source>
</evidence>
<gene>
    <name evidence="9" type="ORF">GGI19_004174</name>
</gene>
<feature type="region of interest" description="Disordered" evidence="8">
    <location>
        <begin position="1"/>
        <end position="123"/>
    </location>
</feature>
<dbReference type="GO" id="GO:0006260">
    <property type="term" value="P:DNA replication"/>
    <property type="evidence" value="ECO:0007669"/>
    <property type="project" value="InterPro"/>
</dbReference>
<dbReference type="AlphaFoldDB" id="A0A9W8GYW2"/>
<proteinExistence type="inferred from homology"/>
<dbReference type="InterPro" id="IPR018574">
    <property type="entry name" value="Structure-sp_endonuc_su_Slx4"/>
</dbReference>
<feature type="region of interest" description="Disordered" evidence="8">
    <location>
        <begin position="173"/>
        <end position="192"/>
    </location>
</feature>
<comment type="caution">
    <text evidence="9">The sequence shown here is derived from an EMBL/GenBank/DDBJ whole genome shotgun (WGS) entry which is preliminary data.</text>
</comment>
<dbReference type="EMBL" id="JANBUH010000342">
    <property type="protein sequence ID" value="KAJ2751913.1"/>
    <property type="molecule type" value="Genomic_DNA"/>
</dbReference>
<organism evidence="9 10">
    <name type="scientific">Coemansia pectinata</name>
    <dbReference type="NCBI Taxonomy" id="1052879"/>
    <lineage>
        <taxon>Eukaryota</taxon>
        <taxon>Fungi</taxon>
        <taxon>Fungi incertae sedis</taxon>
        <taxon>Zoopagomycota</taxon>
        <taxon>Kickxellomycotina</taxon>
        <taxon>Kickxellomycetes</taxon>
        <taxon>Kickxellales</taxon>
        <taxon>Kickxellaceae</taxon>
        <taxon>Coemansia</taxon>
    </lineage>
</organism>
<comment type="similarity">
    <text evidence="2">Belongs to the SLX4 family.</text>
</comment>
<dbReference type="GO" id="GO:0033557">
    <property type="term" value="C:Slx1-Slx4 complex"/>
    <property type="evidence" value="ECO:0007669"/>
    <property type="project" value="InterPro"/>
</dbReference>
<keyword evidence="5" id="KW-0234">DNA repair</keyword>
<evidence type="ECO:0000256" key="6">
    <source>
        <dbReference type="ARBA" id="ARBA00023242"/>
    </source>
</evidence>
<feature type="compositionally biased region" description="Basic residues" evidence="8">
    <location>
        <begin position="61"/>
        <end position="70"/>
    </location>
</feature>
<reference evidence="9" key="1">
    <citation type="submission" date="2022-07" db="EMBL/GenBank/DDBJ databases">
        <title>Phylogenomic reconstructions and comparative analyses of Kickxellomycotina fungi.</title>
        <authorList>
            <person name="Reynolds N.K."/>
            <person name="Stajich J.E."/>
            <person name="Barry K."/>
            <person name="Grigoriev I.V."/>
            <person name="Crous P."/>
            <person name="Smith M.E."/>
        </authorList>
    </citation>
    <scope>NUCLEOTIDE SEQUENCE</scope>
    <source>
        <strain evidence="9">BCRC 34297</strain>
    </source>
</reference>
<keyword evidence="6" id="KW-0539">Nucleus</keyword>
<dbReference type="GO" id="GO:0006310">
    <property type="term" value="P:DNA recombination"/>
    <property type="evidence" value="ECO:0007669"/>
    <property type="project" value="UniProtKB-KW"/>
</dbReference>
<evidence type="ECO:0000256" key="3">
    <source>
        <dbReference type="ARBA" id="ARBA00022763"/>
    </source>
</evidence>
<dbReference type="OrthoDB" id="5576441at2759"/>